<sequence>MSSLTQRCYILVPPQVPSKHSWATDKTAELVKTGIMSGSSSSPPLALPVVSPSTDRPRIETSQSTFLSVEQLPQIRLENGRRGVQVLAQGVTRPRPGFIHDPRDEALNVPGTYEQHHTILKRLLALVLKVRLDMDKVTCASLQEGLKKHGMVLINWPYGTRRISLLPPMNLSHDEMRILIRGFLHANPSSRIQLVSLHHFPEGSQPEPASICYQSSYNEVLSDRLITEIESNGIGSRTTNLETISPQNCRCHLATCAPPDLASFVRGNELLYEYPLDFTPSSRLPNPVPTSSGFSNVGDASGGPSLDEILARKAGKQVASADDDNRSHTMMESDAGFDLGDSLYTPTRESVADVTPILSSSQVTTPASANNPSHEDCSMDVDSELRNHSGSENDAPRDYDFKLRVITAADYAQRTRNLMSQGILEPIFGAQVIEETFNGLIPRHPPFPPPNEEYWAKLFSEAKAAGMEADWVSGRIKAWIADILDRKTIDIEPYCIYLLYFDW</sequence>
<dbReference type="EMBL" id="KV428400">
    <property type="protein sequence ID" value="KZT32033.1"/>
    <property type="molecule type" value="Genomic_DNA"/>
</dbReference>
<protein>
    <submittedName>
        <fullName evidence="2">Uncharacterized protein</fullName>
    </submittedName>
</protein>
<feature type="region of interest" description="Disordered" evidence="1">
    <location>
        <begin position="36"/>
        <end position="56"/>
    </location>
</feature>
<dbReference type="Proteomes" id="UP000076798">
    <property type="component" value="Unassembled WGS sequence"/>
</dbReference>
<accession>A0A165XBQ0</accession>
<dbReference type="AlphaFoldDB" id="A0A165XBQ0"/>
<keyword evidence="3" id="KW-1185">Reference proteome</keyword>
<evidence type="ECO:0000256" key="1">
    <source>
        <dbReference type="SAM" id="MobiDB-lite"/>
    </source>
</evidence>
<proteinExistence type="predicted"/>
<feature type="region of interest" description="Disordered" evidence="1">
    <location>
        <begin position="357"/>
        <end position="394"/>
    </location>
</feature>
<feature type="compositionally biased region" description="Basic and acidic residues" evidence="1">
    <location>
        <begin position="373"/>
        <end position="394"/>
    </location>
</feature>
<feature type="compositionally biased region" description="Low complexity" evidence="1">
    <location>
        <begin position="37"/>
        <end position="53"/>
    </location>
</feature>
<evidence type="ECO:0000313" key="3">
    <source>
        <dbReference type="Proteomes" id="UP000076798"/>
    </source>
</evidence>
<feature type="region of interest" description="Disordered" evidence="1">
    <location>
        <begin position="315"/>
        <end position="336"/>
    </location>
</feature>
<name>A0A165XBQ0_9AGAM</name>
<reference evidence="2 3" key="1">
    <citation type="journal article" date="2016" name="Mol. Biol. Evol.">
        <title>Comparative Genomics of Early-Diverging Mushroom-Forming Fungi Provides Insights into the Origins of Lignocellulose Decay Capabilities.</title>
        <authorList>
            <person name="Nagy L.G."/>
            <person name="Riley R."/>
            <person name="Tritt A."/>
            <person name="Adam C."/>
            <person name="Daum C."/>
            <person name="Floudas D."/>
            <person name="Sun H."/>
            <person name="Yadav J.S."/>
            <person name="Pangilinan J."/>
            <person name="Larsson K.H."/>
            <person name="Matsuura K."/>
            <person name="Barry K."/>
            <person name="Labutti K."/>
            <person name="Kuo R."/>
            <person name="Ohm R.A."/>
            <person name="Bhattacharya S.S."/>
            <person name="Shirouzu T."/>
            <person name="Yoshinaga Y."/>
            <person name="Martin F.M."/>
            <person name="Grigoriev I.V."/>
            <person name="Hibbett D.S."/>
        </authorList>
    </citation>
    <scope>NUCLEOTIDE SEQUENCE [LARGE SCALE GENOMIC DNA]</scope>
    <source>
        <strain evidence="2 3">HHB10207 ss-3</strain>
    </source>
</reference>
<gene>
    <name evidence="2" type="ORF">SISSUDRAFT_1067248</name>
</gene>
<evidence type="ECO:0000313" key="2">
    <source>
        <dbReference type="EMBL" id="KZT32033.1"/>
    </source>
</evidence>
<organism evidence="2 3">
    <name type="scientific">Sistotremastrum suecicum HHB10207 ss-3</name>
    <dbReference type="NCBI Taxonomy" id="1314776"/>
    <lineage>
        <taxon>Eukaryota</taxon>
        <taxon>Fungi</taxon>
        <taxon>Dikarya</taxon>
        <taxon>Basidiomycota</taxon>
        <taxon>Agaricomycotina</taxon>
        <taxon>Agaricomycetes</taxon>
        <taxon>Sistotremastrales</taxon>
        <taxon>Sistotremastraceae</taxon>
        <taxon>Sistotremastrum</taxon>
    </lineage>
</organism>
<feature type="compositionally biased region" description="Polar residues" evidence="1">
    <location>
        <begin position="357"/>
        <end position="372"/>
    </location>
</feature>